<evidence type="ECO:0000259" key="1">
    <source>
        <dbReference type="Pfam" id="PF00561"/>
    </source>
</evidence>
<dbReference type="EMBL" id="JAUSVV010000004">
    <property type="protein sequence ID" value="MDQ0442696.1"/>
    <property type="molecule type" value="Genomic_DNA"/>
</dbReference>
<dbReference type="RefSeq" id="WP_238247961.1">
    <property type="nucleotide sequence ID" value="NZ_BPQX01000014.1"/>
</dbReference>
<dbReference type="InterPro" id="IPR029058">
    <property type="entry name" value="AB_hydrolase_fold"/>
</dbReference>
<accession>A0ABU0HK64</accession>
<dbReference type="SUPFAM" id="SSF53474">
    <property type="entry name" value="alpha/beta-Hydrolases"/>
    <property type="match status" value="1"/>
</dbReference>
<keyword evidence="2" id="KW-0378">Hydrolase</keyword>
<dbReference type="InterPro" id="IPR000073">
    <property type="entry name" value="AB_hydrolase_1"/>
</dbReference>
<dbReference type="EC" id="3.8.1.3" evidence="2"/>
<feature type="domain" description="AB hydrolase-1" evidence="1">
    <location>
        <begin position="31"/>
        <end position="282"/>
    </location>
</feature>
<dbReference type="PANTHER" id="PTHR43798">
    <property type="entry name" value="MONOACYLGLYCEROL LIPASE"/>
    <property type="match status" value="1"/>
</dbReference>
<reference evidence="2 3" key="1">
    <citation type="submission" date="2023-07" db="EMBL/GenBank/DDBJ databases">
        <title>Genomic Encyclopedia of Type Strains, Phase IV (KMG-IV): sequencing the most valuable type-strain genomes for metagenomic binning, comparative biology and taxonomic classification.</title>
        <authorList>
            <person name="Goeker M."/>
        </authorList>
    </citation>
    <scope>NUCLEOTIDE SEQUENCE [LARGE SCALE GENOMIC DNA]</scope>
    <source>
        <strain evidence="2 3">DSM 19562</strain>
    </source>
</reference>
<comment type="caution">
    <text evidence="2">The sequence shown here is derived from an EMBL/GenBank/DDBJ whole genome shotgun (WGS) entry which is preliminary data.</text>
</comment>
<sequence>MAADFLPGFAHHRIETAPGVVIHARSAGSGPPVLLLHGHPQTLSTWLHVAPRLAQGRRVVAMDLRGYGDSGKPEGGERHEAYAKRAMAADAVAVMRALGHDRFAVVGHDRGGRVAHRLALDHPRAVERIVVMDIAPTATVYARTDKNLATSYFWWFFFIQPAPLPEKLIGADPEYFLRHHIENQSKTPGSTPPDLFAEYLRCYSDPACRHAICEDYRAAAGIDLDHDAADSDKRIAAPLLALWGARGVVGRTYDVLEVWREKAEHVSGRALDCGHNLQEERPDDVMAELMRFLP</sequence>
<name>A0ABU0HK64_9HYPH</name>
<evidence type="ECO:0000313" key="2">
    <source>
        <dbReference type="EMBL" id="MDQ0442696.1"/>
    </source>
</evidence>
<protein>
    <submittedName>
        <fullName evidence="2">Haloacetate dehalogenase</fullName>
        <ecNumber evidence="2">3.8.1.3</ecNumber>
    </submittedName>
</protein>
<dbReference type="InterPro" id="IPR050266">
    <property type="entry name" value="AB_hydrolase_sf"/>
</dbReference>
<dbReference type="PRINTS" id="PR00412">
    <property type="entry name" value="EPOXHYDRLASE"/>
</dbReference>
<keyword evidence="3" id="KW-1185">Reference proteome</keyword>
<dbReference type="PRINTS" id="PR00111">
    <property type="entry name" value="ABHYDROLASE"/>
</dbReference>
<dbReference type="Gene3D" id="3.40.50.1820">
    <property type="entry name" value="alpha/beta hydrolase"/>
    <property type="match status" value="1"/>
</dbReference>
<dbReference type="InterPro" id="IPR000639">
    <property type="entry name" value="Epox_hydrolase-like"/>
</dbReference>
<gene>
    <name evidence="2" type="ORF">QO016_002193</name>
</gene>
<dbReference type="Pfam" id="PF00561">
    <property type="entry name" value="Abhydrolase_1"/>
    <property type="match status" value="1"/>
</dbReference>
<dbReference type="GO" id="GO:0018785">
    <property type="term" value="F:haloacetate dehalogenase activity"/>
    <property type="evidence" value="ECO:0007669"/>
    <property type="project" value="UniProtKB-EC"/>
</dbReference>
<organism evidence="2 3">
    <name type="scientific">Methylobacterium persicinum</name>
    <dbReference type="NCBI Taxonomy" id="374426"/>
    <lineage>
        <taxon>Bacteria</taxon>
        <taxon>Pseudomonadati</taxon>
        <taxon>Pseudomonadota</taxon>
        <taxon>Alphaproteobacteria</taxon>
        <taxon>Hyphomicrobiales</taxon>
        <taxon>Methylobacteriaceae</taxon>
        <taxon>Methylobacterium</taxon>
    </lineage>
</organism>
<evidence type="ECO:0000313" key="3">
    <source>
        <dbReference type="Proteomes" id="UP001236369"/>
    </source>
</evidence>
<dbReference type="Proteomes" id="UP001236369">
    <property type="component" value="Unassembled WGS sequence"/>
</dbReference>
<proteinExistence type="predicted"/>
<dbReference type="PANTHER" id="PTHR43798:SF24">
    <property type="entry name" value="CIS-3-ALKYL-4-ALKYLOXETAN-2-ONE DECARBOXYLASE"/>
    <property type="match status" value="1"/>
</dbReference>